<dbReference type="InterPro" id="IPR036249">
    <property type="entry name" value="Thioredoxin-like_sf"/>
</dbReference>
<dbReference type="GO" id="GO:0045454">
    <property type="term" value="P:cell redox homeostasis"/>
    <property type="evidence" value="ECO:0007669"/>
    <property type="project" value="TreeGrafter"/>
</dbReference>
<keyword evidence="4 9" id="KW-1015">Disulfide bond</keyword>
<dbReference type="InterPro" id="IPR005746">
    <property type="entry name" value="Thioredoxin"/>
</dbReference>
<dbReference type="CDD" id="cd02947">
    <property type="entry name" value="TRX_family"/>
    <property type="match status" value="1"/>
</dbReference>
<feature type="active site" description="Nucleophile" evidence="8">
    <location>
        <position position="31"/>
    </location>
</feature>
<evidence type="ECO:0000256" key="2">
    <source>
        <dbReference type="ARBA" id="ARBA00022448"/>
    </source>
</evidence>
<evidence type="ECO:0000259" key="10">
    <source>
        <dbReference type="PROSITE" id="PS51352"/>
    </source>
</evidence>
<accession>A0A1H9UFF2</accession>
<feature type="site" description="Contributes to redox potential value" evidence="8">
    <location>
        <position position="33"/>
    </location>
</feature>
<keyword evidence="2" id="KW-0813">Transport</keyword>
<evidence type="ECO:0000256" key="8">
    <source>
        <dbReference type="PIRSR" id="PIRSR000077-1"/>
    </source>
</evidence>
<dbReference type="PANTHER" id="PTHR45663:SF11">
    <property type="entry name" value="GEO12009P1"/>
    <property type="match status" value="1"/>
</dbReference>
<evidence type="ECO:0000313" key="12">
    <source>
        <dbReference type="Proteomes" id="UP000198885"/>
    </source>
</evidence>
<dbReference type="PROSITE" id="PS51352">
    <property type="entry name" value="THIOREDOXIN_2"/>
    <property type="match status" value="1"/>
</dbReference>
<evidence type="ECO:0000256" key="9">
    <source>
        <dbReference type="PIRSR" id="PIRSR000077-4"/>
    </source>
</evidence>
<protein>
    <recommendedName>
        <fullName evidence="6 7">Thioredoxin</fullName>
    </recommendedName>
</protein>
<dbReference type="Pfam" id="PF00085">
    <property type="entry name" value="Thioredoxin"/>
    <property type="match status" value="1"/>
</dbReference>
<dbReference type="STRING" id="641238.SAMN04490244_105229"/>
<sequence>MATVPVTDDTFDAEVRNADLPVVVDFWAEWCGPCKQIGPALEELSDQYEGKIKIVKVNVDENPGSPSQLGVRGIPALFMFKDGEVVSNKVGAAPKAALQSWIEEAI</sequence>
<evidence type="ECO:0000256" key="1">
    <source>
        <dbReference type="ARBA" id="ARBA00008987"/>
    </source>
</evidence>
<proteinExistence type="inferred from homology"/>
<dbReference type="PROSITE" id="PS00194">
    <property type="entry name" value="THIOREDOXIN_1"/>
    <property type="match status" value="1"/>
</dbReference>
<feature type="disulfide bond" description="Redox-active" evidence="9">
    <location>
        <begin position="31"/>
        <end position="34"/>
    </location>
</feature>
<dbReference type="EMBL" id="FOGU01000005">
    <property type="protein sequence ID" value="SES07763.1"/>
    <property type="molecule type" value="Genomic_DNA"/>
</dbReference>
<evidence type="ECO:0000256" key="4">
    <source>
        <dbReference type="ARBA" id="ARBA00023157"/>
    </source>
</evidence>
<dbReference type="GO" id="GO:0015035">
    <property type="term" value="F:protein-disulfide reductase activity"/>
    <property type="evidence" value="ECO:0007669"/>
    <property type="project" value="UniProtKB-UniRule"/>
</dbReference>
<dbReference type="OrthoDB" id="9790390at2"/>
<feature type="domain" description="Thioredoxin" evidence="10">
    <location>
        <begin position="1"/>
        <end position="106"/>
    </location>
</feature>
<dbReference type="PANTHER" id="PTHR45663">
    <property type="entry name" value="GEO12009P1"/>
    <property type="match status" value="1"/>
</dbReference>
<dbReference type="SUPFAM" id="SSF52833">
    <property type="entry name" value="Thioredoxin-like"/>
    <property type="match status" value="1"/>
</dbReference>
<dbReference type="AlphaFoldDB" id="A0A1H9UFF2"/>
<keyword evidence="12" id="KW-1185">Reference proteome</keyword>
<dbReference type="RefSeq" id="WP_092693160.1">
    <property type="nucleotide sequence ID" value="NZ_CBDDGO010000004.1"/>
</dbReference>
<keyword evidence="5 9" id="KW-0676">Redox-active center</keyword>
<dbReference type="InterPro" id="IPR013766">
    <property type="entry name" value="Thioredoxin_domain"/>
</dbReference>
<evidence type="ECO:0000256" key="7">
    <source>
        <dbReference type="PIRNR" id="PIRNR000077"/>
    </source>
</evidence>
<dbReference type="InterPro" id="IPR017937">
    <property type="entry name" value="Thioredoxin_CS"/>
</dbReference>
<feature type="site" description="Deprotonates C-terminal active site Cys" evidence="8">
    <location>
        <position position="25"/>
    </location>
</feature>
<evidence type="ECO:0000256" key="6">
    <source>
        <dbReference type="NCBIfam" id="TIGR01068"/>
    </source>
</evidence>
<name>A0A1H9UFF2_9RHOB</name>
<gene>
    <name evidence="11" type="ORF">SAMN04490244_105229</name>
</gene>
<keyword evidence="3" id="KW-0249">Electron transport</keyword>
<dbReference type="NCBIfam" id="TIGR01068">
    <property type="entry name" value="thioredoxin"/>
    <property type="match status" value="1"/>
</dbReference>
<comment type="similarity">
    <text evidence="1 7">Belongs to the thioredoxin family.</text>
</comment>
<reference evidence="11 12" key="1">
    <citation type="submission" date="2016-10" db="EMBL/GenBank/DDBJ databases">
        <authorList>
            <person name="de Groot N.N."/>
        </authorList>
    </citation>
    <scope>NUCLEOTIDE SEQUENCE [LARGE SCALE GENOMIC DNA]</scope>
    <source>
        <strain evidence="11 12">DSM 23042</strain>
    </source>
</reference>
<evidence type="ECO:0000256" key="3">
    <source>
        <dbReference type="ARBA" id="ARBA00022982"/>
    </source>
</evidence>
<dbReference type="PRINTS" id="PR00421">
    <property type="entry name" value="THIOREDOXIN"/>
</dbReference>
<dbReference type="Proteomes" id="UP000198885">
    <property type="component" value="Unassembled WGS sequence"/>
</dbReference>
<dbReference type="GO" id="GO:0005829">
    <property type="term" value="C:cytosol"/>
    <property type="evidence" value="ECO:0007669"/>
    <property type="project" value="TreeGrafter"/>
</dbReference>
<evidence type="ECO:0000256" key="5">
    <source>
        <dbReference type="ARBA" id="ARBA00023284"/>
    </source>
</evidence>
<feature type="active site" description="Nucleophile" evidence="8">
    <location>
        <position position="34"/>
    </location>
</feature>
<feature type="site" description="Contributes to redox potential value" evidence="8">
    <location>
        <position position="32"/>
    </location>
</feature>
<organism evidence="11 12">
    <name type="scientific">Tranquillimonas rosea</name>
    <dbReference type="NCBI Taxonomy" id="641238"/>
    <lineage>
        <taxon>Bacteria</taxon>
        <taxon>Pseudomonadati</taxon>
        <taxon>Pseudomonadota</taxon>
        <taxon>Alphaproteobacteria</taxon>
        <taxon>Rhodobacterales</taxon>
        <taxon>Roseobacteraceae</taxon>
        <taxon>Tranquillimonas</taxon>
    </lineage>
</organism>
<dbReference type="Gene3D" id="3.40.30.10">
    <property type="entry name" value="Glutaredoxin"/>
    <property type="match status" value="1"/>
</dbReference>
<evidence type="ECO:0000313" key="11">
    <source>
        <dbReference type="EMBL" id="SES07763.1"/>
    </source>
</evidence>
<dbReference type="FunFam" id="3.40.30.10:FF:000001">
    <property type="entry name" value="Thioredoxin"/>
    <property type="match status" value="1"/>
</dbReference>
<dbReference type="PIRSF" id="PIRSF000077">
    <property type="entry name" value="Thioredoxin"/>
    <property type="match status" value="1"/>
</dbReference>